<feature type="domain" description="Type I restriction enzyme R protein N-terminal" evidence="1">
    <location>
        <begin position="34"/>
        <end position="140"/>
    </location>
</feature>
<organism evidence="2 3">
    <name type="scientific">Fodinibius salipaludis</name>
    <dbReference type="NCBI Taxonomy" id="2032627"/>
    <lineage>
        <taxon>Bacteria</taxon>
        <taxon>Pseudomonadati</taxon>
        <taxon>Balneolota</taxon>
        <taxon>Balneolia</taxon>
        <taxon>Balneolales</taxon>
        <taxon>Balneolaceae</taxon>
        <taxon>Fodinibius</taxon>
    </lineage>
</organism>
<dbReference type="InterPro" id="IPR029464">
    <property type="entry name" value="HSDR_N"/>
</dbReference>
<dbReference type="Pfam" id="PF13588">
    <property type="entry name" value="HSDR_N_2"/>
    <property type="match status" value="1"/>
</dbReference>
<dbReference type="OrthoDB" id="9790377at2"/>
<evidence type="ECO:0000313" key="2">
    <source>
        <dbReference type="EMBL" id="PAU94868.1"/>
    </source>
</evidence>
<evidence type="ECO:0000259" key="1">
    <source>
        <dbReference type="Pfam" id="PF13588"/>
    </source>
</evidence>
<evidence type="ECO:0000313" key="3">
    <source>
        <dbReference type="Proteomes" id="UP000218831"/>
    </source>
</evidence>
<dbReference type="EMBL" id="NSKE01000003">
    <property type="protein sequence ID" value="PAU94868.1"/>
    <property type="molecule type" value="Genomic_DNA"/>
</dbReference>
<comment type="caution">
    <text evidence="2">The sequence shown here is derived from an EMBL/GenBank/DDBJ whole genome shotgun (WGS) entry which is preliminary data.</text>
</comment>
<proteinExistence type="predicted"/>
<accession>A0A2A2GBZ7</accession>
<protein>
    <recommendedName>
        <fullName evidence="1">Type I restriction enzyme R protein N-terminal domain-containing protein</fullName>
    </recommendedName>
</protein>
<dbReference type="RefSeq" id="WP_095605736.1">
    <property type="nucleotide sequence ID" value="NZ_NSKE01000003.1"/>
</dbReference>
<sequence length="308" mass="35564">MASIAKHIYPPIVWRDRQKKLWNPIHKKALKNLPEERVRLRIMEALIQRGWSKHRISTEEAIGKLGDTSMRTDLICYSQQFDPKLLIECKAEYVSISAKTAQQVARYNQKVGAPYLLMTNGISDFWYAIDKESGKVNELNGHHPDFLDGKQKQPEYDFDDWKQRGFAGEKASPELRLWLEETLPNLWLPNDGSKVNFLTFSNSPSDIDLNHYYRIVQTSENRRLALTTLNTAFGGNRFVIILNKENENEAVLEVNLDVLFAEKNGNSSIYSRQGIKTFDLSNYIDLKSITKVDDIVKEIDTLFIEHVN</sequence>
<name>A0A2A2GBZ7_9BACT</name>
<gene>
    <name evidence="2" type="ORF">CK503_05190</name>
</gene>
<dbReference type="Proteomes" id="UP000218831">
    <property type="component" value="Unassembled WGS sequence"/>
</dbReference>
<keyword evidence="3" id="KW-1185">Reference proteome</keyword>
<dbReference type="AlphaFoldDB" id="A0A2A2GBZ7"/>
<reference evidence="2 3" key="1">
    <citation type="submission" date="2017-08" db="EMBL/GenBank/DDBJ databases">
        <title>Aliifodinibius alkalisoli sp. nov., isolated from saline alkaline soil.</title>
        <authorList>
            <person name="Liu D."/>
            <person name="Zhang G."/>
        </authorList>
    </citation>
    <scope>NUCLEOTIDE SEQUENCE [LARGE SCALE GENOMIC DNA]</scope>
    <source>
        <strain evidence="2 3">WN023</strain>
    </source>
</reference>